<evidence type="ECO:0000256" key="1">
    <source>
        <dbReference type="SAM" id="SignalP"/>
    </source>
</evidence>
<evidence type="ECO:0000313" key="3">
    <source>
        <dbReference type="Proteomes" id="UP000466966"/>
    </source>
</evidence>
<comment type="caution">
    <text evidence="2">The sequence shown here is derived from an EMBL/GenBank/DDBJ whole genome shotgun (WGS) entry which is preliminary data.</text>
</comment>
<keyword evidence="1" id="KW-0732">Signal</keyword>
<evidence type="ECO:0000313" key="2">
    <source>
        <dbReference type="EMBL" id="MXO70489.1"/>
    </source>
</evidence>
<organism evidence="2 3">
    <name type="scientific">Alteraurantiacibacter buctensis</name>
    <dbReference type="NCBI Taxonomy" id="1503981"/>
    <lineage>
        <taxon>Bacteria</taxon>
        <taxon>Pseudomonadati</taxon>
        <taxon>Pseudomonadota</taxon>
        <taxon>Alphaproteobacteria</taxon>
        <taxon>Sphingomonadales</taxon>
        <taxon>Erythrobacteraceae</taxon>
        <taxon>Alteraurantiacibacter</taxon>
    </lineage>
</organism>
<dbReference type="RefSeq" id="WP_160770401.1">
    <property type="nucleotide sequence ID" value="NZ_WTYV01000001.1"/>
</dbReference>
<feature type="chain" id="PRO_5032335076" evidence="1">
    <location>
        <begin position="31"/>
        <end position="238"/>
    </location>
</feature>
<proteinExistence type="predicted"/>
<dbReference type="EMBL" id="WTYV01000001">
    <property type="protein sequence ID" value="MXO70489.1"/>
    <property type="molecule type" value="Genomic_DNA"/>
</dbReference>
<dbReference type="OrthoDB" id="7508780at2"/>
<accession>A0A844YSG5</accession>
<gene>
    <name evidence="2" type="ORF">GRI99_02440</name>
</gene>
<keyword evidence="3" id="KW-1185">Reference proteome</keyword>
<protein>
    <submittedName>
        <fullName evidence="2">Uncharacterized protein</fullName>
    </submittedName>
</protein>
<sequence>MNPPTARRTVLRTAAGLSLLPLFASRQALAAGEAATIAPPSGDMIYRRTVVRPLPGAIVLTATRDFRVRFSAREGGFLVDGEQVAARVQAPASLSTIARMEEQRVERGLFPLALDRAGRIVDGEAAAPDVTLGQALDEARRQLPDQGAEIGQLLDALSAGSAGIMAYLPLDLFAPVEEHQEQRQAIELPWGQTGEVVVRFAATRSAETGLMRLATRDVVTKLEGEERRSAERWELFAA</sequence>
<dbReference type="Proteomes" id="UP000466966">
    <property type="component" value="Unassembled WGS sequence"/>
</dbReference>
<dbReference type="PROSITE" id="PS51318">
    <property type="entry name" value="TAT"/>
    <property type="match status" value="1"/>
</dbReference>
<feature type="signal peptide" evidence="1">
    <location>
        <begin position="1"/>
        <end position="30"/>
    </location>
</feature>
<reference evidence="2 3" key="1">
    <citation type="submission" date="2019-12" db="EMBL/GenBank/DDBJ databases">
        <title>Genomic-based taxomic classification of the family Erythrobacteraceae.</title>
        <authorList>
            <person name="Xu L."/>
        </authorList>
    </citation>
    <scope>NUCLEOTIDE SEQUENCE [LARGE SCALE GENOMIC DNA]</scope>
    <source>
        <strain evidence="2 3">M0322</strain>
    </source>
</reference>
<name>A0A844YSG5_9SPHN</name>
<dbReference type="InterPro" id="IPR006311">
    <property type="entry name" value="TAT_signal"/>
</dbReference>
<dbReference type="AlphaFoldDB" id="A0A844YSG5"/>